<keyword evidence="2" id="KW-0812">Transmembrane</keyword>
<proteinExistence type="predicted"/>
<protein>
    <submittedName>
        <fullName evidence="3">Uncharacterized protein</fullName>
    </submittedName>
</protein>
<evidence type="ECO:0000256" key="2">
    <source>
        <dbReference type="SAM" id="Phobius"/>
    </source>
</evidence>
<name>A0A255GPS3_9ACTN</name>
<dbReference type="Proteomes" id="UP000215896">
    <property type="component" value="Unassembled WGS sequence"/>
</dbReference>
<keyword evidence="2" id="KW-1133">Transmembrane helix</keyword>
<dbReference type="RefSeq" id="WP_094404576.1">
    <property type="nucleotide sequence ID" value="NZ_NMVO01000001.1"/>
</dbReference>
<gene>
    <name evidence="3" type="ORF">CGZ94_02855</name>
</gene>
<evidence type="ECO:0000256" key="1">
    <source>
        <dbReference type="SAM" id="MobiDB-lite"/>
    </source>
</evidence>
<dbReference type="EMBL" id="NMVO01000001">
    <property type="protein sequence ID" value="OYO17830.1"/>
    <property type="molecule type" value="Genomic_DNA"/>
</dbReference>
<accession>A0A255GPS3</accession>
<dbReference type="AlphaFoldDB" id="A0A255GPS3"/>
<feature type="region of interest" description="Disordered" evidence="1">
    <location>
        <begin position="135"/>
        <end position="167"/>
    </location>
</feature>
<reference evidence="3 4" key="1">
    <citation type="submission" date="2017-07" db="EMBL/GenBank/DDBJ databases">
        <title>Draft whole genome sequences of clinical Proprionibacteriaceae strains.</title>
        <authorList>
            <person name="Bernier A.-M."/>
            <person name="Bernard K."/>
            <person name="Domingo M.-C."/>
        </authorList>
    </citation>
    <scope>NUCLEOTIDE SEQUENCE [LARGE SCALE GENOMIC DNA]</scope>
    <source>
        <strain evidence="3 4">NML 030167</strain>
    </source>
</reference>
<keyword evidence="2" id="KW-0472">Membrane</keyword>
<feature type="transmembrane region" description="Helical" evidence="2">
    <location>
        <begin position="65"/>
        <end position="86"/>
    </location>
</feature>
<sequence length="396" mass="42187">MNDTDLDRLRAMRAGLDREIEAPDPRLLADLRRSFTAEQLETDSLDDLLIEEPPALTGRASRRQLLLAGLGGAAACGLVVGGVRFFQARQPASPAAPGVPAVPGTPTAPVPAGGPVGTPAPAGYPPGAALPMTRNPLPPPVVPTAVSASPRKPRPDGGLTPPPLGGQEVGVPVVLVFEEFGDEKGSAPDPRAIRRWQDSGELRREGSGGTEATLRRTEATSYRFFDYGSEQVYKGVPYAGHQEAGERTVPVETRPSLGSQDPVKLLTETVQSLPAEQQRFGVVGYWTIRTVAERVVAAGPSMPAALRVAYIKALQRVEGVEVTGANSNPAGGPFDEMRISWMNAIGTAAVGVRFDAATGLVTEYLDQRYLDNRVCMPRETGQCMLQYMLTVRYQPG</sequence>
<evidence type="ECO:0000313" key="3">
    <source>
        <dbReference type="EMBL" id="OYO17830.1"/>
    </source>
</evidence>
<evidence type="ECO:0000313" key="4">
    <source>
        <dbReference type="Proteomes" id="UP000215896"/>
    </source>
</evidence>
<feature type="region of interest" description="Disordered" evidence="1">
    <location>
        <begin position="92"/>
        <end position="121"/>
    </location>
</feature>
<keyword evidence="4" id="KW-1185">Reference proteome</keyword>
<comment type="caution">
    <text evidence="3">The sequence shown here is derived from an EMBL/GenBank/DDBJ whole genome shotgun (WGS) entry which is preliminary data.</text>
</comment>
<organism evidence="3 4">
    <name type="scientific">Enemella evansiae</name>
    <dbReference type="NCBI Taxonomy" id="2016499"/>
    <lineage>
        <taxon>Bacteria</taxon>
        <taxon>Bacillati</taxon>
        <taxon>Actinomycetota</taxon>
        <taxon>Actinomycetes</taxon>
        <taxon>Propionibacteriales</taxon>
        <taxon>Propionibacteriaceae</taxon>
        <taxon>Enemella</taxon>
    </lineage>
</organism>